<keyword evidence="5 7" id="KW-1133">Transmembrane helix</keyword>
<dbReference type="PANTHER" id="PTHR30489:SF0">
    <property type="entry name" value="LIPOPROTEIN-RELEASING SYSTEM TRANSMEMBRANE PROTEIN LOLE"/>
    <property type="match status" value="1"/>
</dbReference>
<evidence type="ECO:0000313" key="9">
    <source>
        <dbReference type="EMBL" id="PZX20290.1"/>
    </source>
</evidence>
<feature type="transmembrane region" description="Helical" evidence="7">
    <location>
        <begin position="21"/>
        <end position="41"/>
    </location>
</feature>
<evidence type="ECO:0000256" key="5">
    <source>
        <dbReference type="ARBA" id="ARBA00022989"/>
    </source>
</evidence>
<dbReference type="PANTHER" id="PTHR30489">
    <property type="entry name" value="LIPOPROTEIN-RELEASING SYSTEM TRANSMEMBRANE PROTEIN LOLE"/>
    <property type="match status" value="1"/>
</dbReference>
<dbReference type="Proteomes" id="UP000249239">
    <property type="component" value="Unassembled WGS sequence"/>
</dbReference>
<comment type="similarity">
    <text evidence="2">Belongs to the ABC-4 integral membrane protein family. LolC/E subfamily.</text>
</comment>
<comment type="subcellular location">
    <subcellularLocation>
        <location evidence="1">Cell membrane</location>
        <topology evidence="1">Multi-pass membrane protein</topology>
    </subcellularLocation>
</comment>
<evidence type="ECO:0000256" key="7">
    <source>
        <dbReference type="SAM" id="Phobius"/>
    </source>
</evidence>
<evidence type="ECO:0000256" key="6">
    <source>
        <dbReference type="ARBA" id="ARBA00023136"/>
    </source>
</evidence>
<dbReference type="EMBL" id="QKZK01000002">
    <property type="protein sequence ID" value="PZX20290.1"/>
    <property type="molecule type" value="Genomic_DNA"/>
</dbReference>
<evidence type="ECO:0000313" key="10">
    <source>
        <dbReference type="Proteomes" id="UP000249239"/>
    </source>
</evidence>
<protein>
    <submittedName>
        <fullName evidence="9">Putative ABC transport system permease protein</fullName>
    </submittedName>
</protein>
<evidence type="ECO:0000256" key="1">
    <source>
        <dbReference type="ARBA" id="ARBA00004651"/>
    </source>
</evidence>
<evidence type="ECO:0000256" key="4">
    <source>
        <dbReference type="ARBA" id="ARBA00022692"/>
    </source>
</evidence>
<organism evidence="9 10">
    <name type="scientific">Breznakibacter xylanolyticus</name>
    <dbReference type="NCBI Taxonomy" id="990"/>
    <lineage>
        <taxon>Bacteria</taxon>
        <taxon>Pseudomonadati</taxon>
        <taxon>Bacteroidota</taxon>
        <taxon>Bacteroidia</taxon>
        <taxon>Marinilabiliales</taxon>
        <taxon>Marinilabiliaceae</taxon>
        <taxon>Breznakibacter</taxon>
    </lineage>
</organism>
<keyword evidence="4 7" id="KW-0812">Transmembrane</keyword>
<dbReference type="InterPro" id="IPR003838">
    <property type="entry name" value="ABC3_permease_C"/>
</dbReference>
<name>A0A2W7NKA4_9BACT</name>
<feature type="domain" description="ABC3 transporter permease C-terminal" evidence="8">
    <location>
        <begin position="286"/>
        <end position="414"/>
    </location>
</feature>
<sequence length="424" mass="45479">MIGFLLIGILRDKSRSLLPMLVVGVGAMLTVFLHCWLTGIMGDSIELSARFATGHLKVMTRPYAAEAEQMPNELAIIGVGQLMDELSQTAPDMQWVARIRFGALLDVPDSLGETRAQGPVTGWALDLLSPGSSEAQRLNLASALTSGHLPQQAGQALITHDFATRFAVMPGHRITLMGNTMNGSLAFANFEVAGTVRFGSSAVDRGGIFIDLRDAQMAFDMRDAAGEVLGFFPKGFYVDATAQAVQQAFEAQHNNDTDEYAPVMMRLSQQAGMADYLAYANTMGSIMVMVFVLAMSVVLWNAGLLGGLRRYREFGLRLALGESKGHIYRTLLAEAVLVGTLGSTVGTAVGLALAFWMQTVGIDLSEMMPNASLMMPSVARAAITPPAYGIGFIPGLLSMVLGNALSGIGIYKRETARLFNELEV</sequence>
<dbReference type="Pfam" id="PF02687">
    <property type="entry name" value="FtsX"/>
    <property type="match status" value="1"/>
</dbReference>
<reference evidence="9 10" key="1">
    <citation type="submission" date="2018-06" db="EMBL/GenBank/DDBJ databases">
        <title>Genomic Encyclopedia of Archaeal and Bacterial Type Strains, Phase II (KMG-II): from individual species to whole genera.</title>
        <authorList>
            <person name="Goeker M."/>
        </authorList>
    </citation>
    <scope>NUCLEOTIDE SEQUENCE [LARGE SCALE GENOMIC DNA]</scope>
    <source>
        <strain evidence="9 10">DSM 6779</strain>
    </source>
</reference>
<proteinExistence type="inferred from homology"/>
<accession>A0A2W7NKA4</accession>
<dbReference type="OrthoDB" id="840057at2"/>
<keyword evidence="3" id="KW-1003">Cell membrane</keyword>
<keyword evidence="10" id="KW-1185">Reference proteome</keyword>
<keyword evidence="6 7" id="KW-0472">Membrane</keyword>
<dbReference type="GO" id="GO:0044874">
    <property type="term" value="P:lipoprotein localization to outer membrane"/>
    <property type="evidence" value="ECO:0007669"/>
    <property type="project" value="TreeGrafter"/>
</dbReference>
<dbReference type="InterPro" id="IPR051447">
    <property type="entry name" value="Lipoprotein-release_system"/>
</dbReference>
<feature type="transmembrane region" description="Helical" evidence="7">
    <location>
        <begin position="286"/>
        <end position="308"/>
    </location>
</feature>
<feature type="transmembrane region" description="Helical" evidence="7">
    <location>
        <begin position="387"/>
        <end position="411"/>
    </location>
</feature>
<dbReference type="AlphaFoldDB" id="A0A2W7NKA4"/>
<evidence type="ECO:0000256" key="3">
    <source>
        <dbReference type="ARBA" id="ARBA00022475"/>
    </source>
</evidence>
<evidence type="ECO:0000256" key="2">
    <source>
        <dbReference type="ARBA" id="ARBA00005236"/>
    </source>
</evidence>
<comment type="caution">
    <text evidence="9">The sequence shown here is derived from an EMBL/GenBank/DDBJ whole genome shotgun (WGS) entry which is preliminary data.</text>
</comment>
<dbReference type="RefSeq" id="WP_111444029.1">
    <property type="nucleotide sequence ID" value="NZ_QKZK01000002.1"/>
</dbReference>
<gene>
    <name evidence="9" type="ORF">LX69_00287</name>
</gene>
<feature type="transmembrane region" description="Helical" evidence="7">
    <location>
        <begin position="331"/>
        <end position="357"/>
    </location>
</feature>
<evidence type="ECO:0000259" key="8">
    <source>
        <dbReference type="Pfam" id="PF02687"/>
    </source>
</evidence>
<dbReference type="GO" id="GO:0098797">
    <property type="term" value="C:plasma membrane protein complex"/>
    <property type="evidence" value="ECO:0007669"/>
    <property type="project" value="TreeGrafter"/>
</dbReference>